<dbReference type="PROSITE" id="PS50222">
    <property type="entry name" value="EF_HAND_2"/>
    <property type="match status" value="1"/>
</dbReference>
<proteinExistence type="predicted"/>
<dbReference type="GO" id="GO:0005509">
    <property type="term" value="F:calcium ion binding"/>
    <property type="evidence" value="ECO:0007669"/>
    <property type="project" value="InterPro"/>
</dbReference>
<reference evidence="5" key="1">
    <citation type="journal article" date="2020" name="mSystems">
        <title>Genome- and Community-Level Interaction Insights into Carbon Utilization and Element Cycling Functions of Hydrothermarchaeota in Hydrothermal Sediment.</title>
        <authorList>
            <person name="Zhou Z."/>
            <person name="Liu Y."/>
            <person name="Xu W."/>
            <person name="Pan J."/>
            <person name="Luo Z.H."/>
            <person name="Li M."/>
        </authorList>
    </citation>
    <scope>NUCLEOTIDE SEQUENCE [LARGE SCALE GENOMIC DNA]</scope>
    <source>
        <strain evidence="5">SpSt-374</strain>
    </source>
</reference>
<evidence type="ECO:0000256" key="2">
    <source>
        <dbReference type="ARBA" id="ARBA00022490"/>
    </source>
</evidence>
<dbReference type="GO" id="GO:0005092">
    <property type="term" value="F:GDP-dissociation inhibitor activity"/>
    <property type="evidence" value="ECO:0007669"/>
    <property type="project" value="TreeGrafter"/>
</dbReference>
<dbReference type="AlphaFoldDB" id="A0A7C3VMT3"/>
<dbReference type="GO" id="GO:0001965">
    <property type="term" value="F:G-protein alpha-subunit binding"/>
    <property type="evidence" value="ECO:0007669"/>
    <property type="project" value="TreeGrafter"/>
</dbReference>
<dbReference type="PANTHER" id="PTHR45954:SF1">
    <property type="entry name" value="LD33695P"/>
    <property type="match status" value="1"/>
</dbReference>
<dbReference type="InterPro" id="IPR002048">
    <property type="entry name" value="EF_hand_dom"/>
</dbReference>
<dbReference type="Pfam" id="PF13181">
    <property type="entry name" value="TPR_8"/>
    <property type="match status" value="1"/>
</dbReference>
<comment type="caution">
    <text evidence="5">The sequence shown here is derived from an EMBL/GenBank/DDBJ whole genome shotgun (WGS) entry which is preliminary data.</text>
</comment>
<dbReference type="Gene3D" id="1.25.40.10">
    <property type="entry name" value="Tetratricopeptide repeat domain"/>
    <property type="match status" value="2"/>
</dbReference>
<dbReference type="PANTHER" id="PTHR45954">
    <property type="entry name" value="LD33695P"/>
    <property type="match status" value="1"/>
</dbReference>
<dbReference type="GO" id="GO:0005938">
    <property type="term" value="C:cell cortex"/>
    <property type="evidence" value="ECO:0007669"/>
    <property type="project" value="TreeGrafter"/>
</dbReference>
<dbReference type="SUPFAM" id="SSF48452">
    <property type="entry name" value="TPR-like"/>
    <property type="match status" value="1"/>
</dbReference>
<dbReference type="EMBL" id="DSPX01000135">
    <property type="protein sequence ID" value="HGG01678.1"/>
    <property type="molecule type" value="Genomic_DNA"/>
</dbReference>
<dbReference type="InterPro" id="IPR018247">
    <property type="entry name" value="EF_Hand_1_Ca_BS"/>
</dbReference>
<organism evidence="5">
    <name type="scientific">Planktothricoides sp. SpSt-374</name>
    <dbReference type="NCBI Taxonomy" id="2282167"/>
    <lineage>
        <taxon>Bacteria</taxon>
        <taxon>Bacillati</taxon>
        <taxon>Cyanobacteriota</taxon>
        <taxon>Cyanophyceae</taxon>
        <taxon>Oscillatoriophycideae</taxon>
        <taxon>Oscillatoriales</taxon>
        <taxon>Oscillatoriaceae</taxon>
        <taxon>Planktothricoides</taxon>
    </lineage>
</organism>
<keyword evidence="2" id="KW-0963">Cytoplasm</keyword>
<name>A0A7C3VMT3_9CYAN</name>
<keyword evidence="3" id="KW-0677">Repeat</keyword>
<feature type="domain" description="EF-hand" evidence="4">
    <location>
        <begin position="114"/>
        <end position="149"/>
    </location>
</feature>
<evidence type="ECO:0000256" key="1">
    <source>
        <dbReference type="ARBA" id="ARBA00004496"/>
    </source>
</evidence>
<dbReference type="PROSITE" id="PS00018">
    <property type="entry name" value="EF_HAND_1"/>
    <property type="match status" value="1"/>
</dbReference>
<dbReference type="InterPro" id="IPR011990">
    <property type="entry name" value="TPR-like_helical_dom_sf"/>
</dbReference>
<evidence type="ECO:0000313" key="5">
    <source>
        <dbReference type="EMBL" id="HGG01678.1"/>
    </source>
</evidence>
<dbReference type="InterPro" id="IPR052386">
    <property type="entry name" value="GPSM"/>
</dbReference>
<comment type="subcellular location">
    <subcellularLocation>
        <location evidence="1">Cytoplasm</location>
    </subcellularLocation>
</comment>
<protein>
    <submittedName>
        <fullName evidence="5">Tetratricopeptide repeat protein</fullName>
    </submittedName>
</protein>
<sequence>MSESISTSESYFALIDEIADNTLKGKIKAKEQVYRLLVRSVSAGTGEIFERCLQQRLGETQLRVNEASDELKQAKAQRVLRALQMVVGEWERLVKENQGKETIATVVAQVVAAPSDSQIVALLRAIDPNRDRVLDLPELLELARCFQGEAAAEIKGLGDGIIEGIGSWQRLEPYLVTWIYDKASGRLGFGEGPEDNGPWALWAKQVSSAFSRSLFNAIARNQEIAELARQQVTISPCTLVELALILQLLQRGLVAWFEQQAYNTKAGVKLAASTFISFAVIWSQLARGFAGNQAYADACFHMTLQSLRAFARREYFPMYGGIFASFSGEYLRFALDYLDEPLRRWEGSPEKARIMTIIGYSLRASGQSQKAIFFHEQAVEIARQEQDTRCEIANLNHLSRTYVALQNYAEAIAASQRALILSRQTGDRTGEACALSNFGYSQVFQARHEEIIEAEVYEEAVNYLQQGLVLAEKLGDTQSQALAATSLGIACVILERLSESITYLNKGVETAGFTGDLYLLGINYAYLAQAYYRAASFDQTIFPGCLGMYLLAQIGSEEWRQPAGLLVILQGQMAEDVFHSILEQKRWEITAVIGVEGYEFIPEQIAEYKRSMS</sequence>
<evidence type="ECO:0000256" key="3">
    <source>
        <dbReference type="ARBA" id="ARBA00022737"/>
    </source>
</evidence>
<evidence type="ECO:0000259" key="4">
    <source>
        <dbReference type="PROSITE" id="PS50222"/>
    </source>
</evidence>
<dbReference type="InterPro" id="IPR019734">
    <property type="entry name" value="TPR_rpt"/>
</dbReference>
<gene>
    <name evidence="5" type="ORF">ENR15_13760</name>
</gene>
<accession>A0A7C3VMT3</accession>